<dbReference type="PANTHER" id="PTHR14499">
    <property type="entry name" value="POTASSIUM CHANNEL TETRAMERIZATION DOMAIN-CONTAINING"/>
    <property type="match status" value="1"/>
</dbReference>
<organism evidence="2">
    <name type="scientific">Arcella intermedia</name>
    <dbReference type="NCBI Taxonomy" id="1963864"/>
    <lineage>
        <taxon>Eukaryota</taxon>
        <taxon>Amoebozoa</taxon>
        <taxon>Tubulinea</taxon>
        <taxon>Elardia</taxon>
        <taxon>Arcellinida</taxon>
        <taxon>Sphaerothecina</taxon>
        <taxon>Arcellidae</taxon>
        <taxon>Arcella</taxon>
    </lineage>
</organism>
<dbReference type="AlphaFoldDB" id="A0A6B2LLX0"/>
<feature type="domain" description="BTB" evidence="1">
    <location>
        <begin position="1"/>
        <end position="52"/>
    </location>
</feature>
<protein>
    <recommendedName>
        <fullName evidence="1">BTB domain-containing protein</fullName>
    </recommendedName>
</protein>
<dbReference type="InterPro" id="IPR011333">
    <property type="entry name" value="SKP1/BTB/POZ_sf"/>
</dbReference>
<dbReference type="PROSITE" id="PS50097">
    <property type="entry name" value="BTB"/>
    <property type="match status" value="1"/>
</dbReference>
<evidence type="ECO:0000313" key="2">
    <source>
        <dbReference type="EMBL" id="NDV37807.1"/>
    </source>
</evidence>
<dbReference type="InterPro" id="IPR000210">
    <property type="entry name" value="BTB/POZ_dom"/>
</dbReference>
<dbReference type="EMBL" id="GIBP01008838">
    <property type="protein sequence ID" value="NDV37807.1"/>
    <property type="molecule type" value="Transcribed_RNA"/>
</dbReference>
<dbReference type="SUPFAM" id="SSF54695">
    <property type="entry name" value="POZ domain"/>
    <property type="match status" value="1"/>
</dbReference>
<accession>A0A6B2LLX0</accession>
<dbReference type="Pfam" id="PF02214">
    <property type="entry name" value="BTB_2"/>
    <property type="match status" value="1"/>
</dbReference>
<sequence length="160" mass="18753">MRARGENYFTSLISGRLPTTMDQEGAYFVDRDPTCFGIMLNYLRTGEVVLPPQFSLRLLQIEAAFYCINLPSEYSPTKTFKYQQQCCLLHYEEDSTGNQTMSLLGDTEETLSREFGQRKSCDWKNWVINLQHRGWELTTSNLFIKRDSEERLFMFRKSKG</sequence>
<reference evidence="2" key="1">
    <citation type="journal article" date="2020" name="J. Eukaryot. Microbiol.">
        <title>De novo Sequencing, Assembly and Annotation of the Transcriptome for the Free-Living Testate Amoeba Arcella intermedia.</title>
        <authorList>
            <person name="Ribeiro G.M."/>
            <person name="Porfirio-Sousa A.L."/>
            <person name="Maurer-Alcala X.X."/>
            <person name="Katz L.A."/>
            <person name="Lahr D.J.G."/>
        </authorList>
    </citation>
    <scope>NUCLEOTIDE SEQUENCE</scope>
</reference>
<evidence type="ECO:0000259" key="1">
    <source>
        <dbReference type="PROSITE" id="PS50097"/>
    </source>
</evidence>
<dbReference type="GO" id="GO:0051260">
    <property type="term" value="P:protein homooligomerization"/>
    <property type="evidence" value="ECO:0007669"/>
    <property type="project" value="InterPro"/>
</dbReference>
<dbReference type="InterPro" id="IPR003131">
    <property type="entry name" value="T1-type_BTB"/>
</dbReference>
<name>A0A6B2LLX0_9EUKA</name>
<dbReference type="Gene3D" id="3.30.710.10">
    <property type="entry name" value="Potassium Channel Kv1.1, Chain A"/>
    <property type="match status" value="1"/>
</dbReference>
<dbReference type="CDD" id="cd18316">
    <property type="entry name" value="BTB_POZ_KCTD-like"/>
    <property type="match status" value="1"/>
</dbReference>
<dbReference type="PANTHER" id="PTHR14499:SF145">
    <property type="entry name" value="POTASSIUM CHANNEL REGULATORY PROTEIN-LIKE"/>
    <property type="match status" value="1"/>
</dbReference>
<proteinExistence type="predicted"/>